<name>A0ABQ9YHU5_9EUKA</name>
<feature type="region of interest" description="Disordered" evidence="1">
    <location>
        <begin position="523"/>
        <end position="580"/>
    </location>
</feature>
<reference evidence="3 4" key="1">
    <citation type="journal article" date="2022" name="bioRxiv">
        <title>Genomics of Preaxostyla Flagellates Illuminates Evolutionary Transitions and the Path Towards Mitochondrial Loss.</title>
        <authorList>
            <person name="Novak L.V.F."/>
            <person name="Treitli S.C."/>
            <person name="Pyrih J."/>
            <person name="Halakuc P."/>
            <person name="Pipaliya S.V."/>
            <person name="Vacek V."/>
            <person name="Brzon O."/>
            <person name="Soukal P."/>
            <person name="Eme L."/>
            <person name="Dacks J.B."/>
            <person name="Karnkowska A."/>
            <person name="Elias M."/>
            <person name="Hampl V."/>
        </authorList>
    </citation>
    <scope>NUCLEOTIDE SEQUENCE [LARGE SCALE GENOMIC DNA]</scope>
    <source>
        <strain evidence="3">NAU3</strain>
        <tissue evidence="3">Gut</tissue>
    </source>
</reference>
<feature type="transmembrane region" description="Helical" evidence="2">
    <location>
        <begin position="703"/>
        <end position="726"/>
    </location>
</feature>
<evidence type="ECO:0000313" key="4">
    <source>
        <dbReference type="Proteomes" id="UP001281761"/>
    </source>
</evidence>
<feature type="region of interest" description="Disordered" evidence="1">
    <location>
        <begin position="301"/>
        <end position="320"/>
    </location>
</feature>
<feature type="region of interest" description="Disordered" evidence="1">
    <location>
        <begin position="373"/>
        <end position="402"/>
    </location>
</feature>
<feature type="region of interest" description="Disordered" evidence="1">
    <location>
        <begin position="936"/>
        <end position="987"/>
    </location>
</feature>
<feature type="region of interest" description="Disordered" evidence="1">
    <location>
        <begin position="469"/>
        <end position="510"/>
    </location>
</feature>
<feature type="compositionally biased region" description="Polar residues" evidence="1">
    <location>
        <begin position="948"/>
        <end position="958"/>
    </location>
</feature>
<feature type="compositionally biased region" description="Polar residues" evidence="1">
    <location>
        <begin position="183"/>
        <end position="192"/>
    </location>
</feature>
<feature type="region of interest" description="Disordered" evidence="1">
    <location>
        <begin position="814"/>
        <end position="842"/>
    </location>
</feature>
<keyword evidence="2" id="KW-0472">Membrane</keyword>
<keyword evidence="2" id="KW-0812">Transmembrane</keyword>
<feature type="region of interest" description="Disordered" evidence="1">
    <location>
        <begin position="183"/>
        <end position="205"/>
    </location>
</feature>
<organism evidence="3 4">
    <name type="scientific">Blattamonas nauphoetae</name>
    <dbReference type="NCBI Taxonomy" id="2049346"/>
    <lineage>
        <taxon>Eukaryota</taxon>
        <taxon>Metamonada</taxon>
        <taxon>Preaxostyla</taxon>
        <taxon>Oxymonadida</taxon>
        <taxon>Blattamonas</taxon>
    </lineage>
</organism>
<proteinExistence type="predicted"/>
<dbReference type="EMBL" id="JARBJD010000007">
    <property type="protein sequence ID" value="KAK2963337.1"/>
    <property type="molecule type" value="Genomic_DNA"/>
</dbReference>
<accession>A0ABQ9YHU5</accession>
<protein>
    <submittedName>
        <fullName evidence="3">Uncharacterized protein</fullName>
    </submittedName>
</protein>
<evidence type="ECO:0000256" key="1">
    <source>
        <dbReference type="SAM" id="MobiDB-lite"/>
    </source>
</evidence>
<gene>
    <name evidence="3" type="ORF">BLNAU_1871</name>
</gene>
<keyword evidence="2" id="KW-1133">Transmembrane helix</keyword>
<feature type="compositionally biased region" description="Low complexity" evidence="1">
    <location>
        <begin position="557"/>
        <end position="574"/>
    </location>
</feature>
<dbReference type="Proteomes" id="UP001281761">
    <property type="component" value="Unassembled WGS sequence"/>
</dbReference>
<feature type="compositionally biased region" description="Basic and acidic residues" evidence="1">
    <location>
        <begin position="968"/>
        <end position="985"/>
    </location>
</feature>
<evidence type="ECO:0000313" key="3">
    <source>
        <dbReference type="EMBL" id="KAK2963337.1"/>
    </source>
</evidence>
<keyword evidence="4" id="KW-1185">Reference proteome</keyword>
<feature type="compositionally biased region" description="Basic and acidic residues" evidence="1">
    <location>
        <begin position="378"/>
        <end position="389"/>
    </location>
</feature>
<sequence>MLLHIHSLHNAFHATIDLLPSDQQAEYIPLLQKQYSSFSFFSSNPLPVLPFGEDDEDNQLMTDLRDYSEEEFRYRQFVNGRWSTYRQRGVIKYDSFGGNMTSCHLLPFLSNDLGIQTLILFFLRKIPIHSLLQISTGSTLQTICEADTLRSVGSGFNPFPTRPSSELNNPTLFDQVIQVNFGASSSNTSPQTDKSKTPNIRKDRRVRLTKLRNGPSTDDHPQITQPIPPLTEYKKSKLSHTPFKKVSSQEHVSKMEVKLPEEQKEPDQILHRTIRAATQSAQTGMQFNIENIYHSQSNTLPRRFQSPLSSSDHSSRPNILTSDSLLTVPLTEDYSVDASTALETAESSLVRSFDHSSVVKFVDVLETDSEILDDLEAHEEMKNEENESEKGEDDDRNDDGLDVQDEIQNDEQDADVFETDKIDEPDLIASPLLPDQESNLQQDQESALFHPDQTQPDEIHTAMEDSTCHLPTTIGVDPVSSEEDGKTNDQISTTGKKKSGVGTDSAEELPKTDLSIFTHSKDDDFSFHSESQNYSKDTDPQSKHNENTPGILTQLFPSNSSLTTATPTSPATPLHTKSQRASTTSSMFSLMPLHALSDLVAVSLFSSLFPLQETDHRDGIIRYATPASDALAPFMPLLFTTYEAKMASLSLHGKSPIQYSKLYNPPVLHKRFLDTPFFATLIFCLLIGIPVVVQATEDNKAQVVTIIGLMALFLPSPPAFISSAMFPLTTEQAYSIIPTVDLWRTEELTPSAFSHLRLCGLSKSADLDRLLSRHIAVWDYETDAILIPQIPLFVNAVQTRLKLRANAIAEVIGEQLPTNEQPPQPPSTPARTKDTKEKDRQIRPQRIVEETLTDILLSPPTRTTVPVATEFLHRILQRIQVLMNQSAIFARTMTSIALPSIQRVTRSPIRQTPTPRIVPLIPTIRKDMFRRPIHPSLRSVETIPPSPHVNTNTSSPLSPHSYHKNHKKADSKTSKNDQRKLRQERSSIAVDMKRVNTRRFALVVTPNTPIDRISLSPMNSTFLREQNTKRANTLSRLGVVNIHEQSVVINMINTLIESHHHNLKILSRSPFLFHPFTRLSNNLTQSSIWLNCSPPDQQSQGT</sequence>
<feature type="compositionally biased region" description="Basic and acidic residues" evidence="1">
    <location>
        <begin position="536"/>
        <end position="546"/>
    </location>
</feature>
<feature type="compositionally biased region" description="Acidic residues" evidence="1">
    <location>
        <begin position="390"/>
        <end position="402"/>
    </location>
</feature>
<feature type="transmembrane region" description="Helical" evidence="2">
    <location>
        <begin position="677"/>
        <end position="696"/>
    </location>
</feature>
<feature type="compositionally biased region" description="Basic and acidic residues" evidence="1">
    <location>
        <begin position="831"/>
        <end position="842"/>
    </location>
</feature>
<comment type="caution">
    <text evidence="3">The sequence shown here is derived from an EMBL/GenBank/DDBJ whole genome shotgun (WGS) entry which is preliminary data.</text>
</comment>
<evidence type="ECO:0000256" key="2">
    <source>
        <dbReference type="SAM" id="Phobius"/>
    </source>
</evidence>